<evidence type="ECO:0000256" key="1">
    <source>
        <dbReference type="ARBA" id="ARBA00001974"/>
    </source>
</evidence>
<keyword evidence="2 6" id="KW-0285">Flavoprotein</keyword>
<evidence type="ECO:0000313" key="8">
    <source>
        <dbReference type="EMBL" id="KYQ90875.1"/>
    </source>
</evidence>
<name>A0A151ZAA5_TIELA</name>
<evidence type="ECO:0000313" key="9">
    <source>
        <dbReference type="Proteomes" id="UP000076078"/>
    </source>
</evidence>
<dbReference type="OMA" id="SKVYPCK"/>
<protein>
    <recommendedName>
        <fullName evidence="6">Sulfhydryl oxidase</fullName>
        <ecNumber evidence="6">1.8.3.2</ecNumber>
    </recommendedName>
</protein>
<evidence type="ECO:0000256" key="4">
    <source>
        <dbReference type="ARBA" id="ARBA00023002"/>
    </source>
</evidence>
<dbReference type="InterPro" id="IPR017905">
    <property type="entry name" value="ERV/ALR_sulphydryl_oxidase"/>
</dbReference>
<dbReference type="InterPro" id="IPR036774">
    <property type="entry name" value="ERV/ALR_sulphydryl_oxid_sf"/>
</dbReference>
<comment type="catalytic activity">
    <reaction evidence="6">
        <text>2 R'C(R)SH + O2 = R'C(R)S-S(R)CR' + H2O2</text>
        <dbReference type="Rhea" id="RHEA:17357"/>
        <dbReference type="ChEBI" id="CHEBI:15379"/>
        <dbReference type="ChEBI" id="CHEBI:16240"/>
        <dbReference type="ChEBI" id="CHEBI:16520"/>
        <dbReference type="ChEBI" id="CHEBI:17412"/>
        <dbReference type="EC" id="1.8.3.2"/>
    </reaction>
</comment>
<dbReference type="PANTHER" id="PTHR12645:SF0">
    <property type="entry name" value="FAD-LINKED SULFHYDRYL OXIDASE ALR"/>
    <property type="match status" value="1"/>
</dbReference>
<evidence type="ECO:0000256" key="2">
    <source>
        <dbReference type="ARBA" id="ARBA00022630"/>
    </source>
</evidence>
<dbReference type="AlphaFoldDB" id="A0A151ZAA5"/>
<sequence>MKIESQTRMVLSERLNQRNNSNVKSSEITTSTHKQKKELEINTADEVKVTGEDCNTCDALGIPDKKDQMFKLISQTGPSETEIKDMKFWEPMPEPPDYIELGNSGWTLLHAIAAYYPTIPTNTKKEQVRQFLESFSKVYPCDVCAKDFQHILKSTPPQLDSQHDFSMWLCNAHNNVNIQLGKPTFDCNLVNKRWQRQNHH</sequence>
<comment type="cofactor">
    <cofactor evidence="1 6">
        <name>FAD</name>
        <dbReference type="ChEBI" id="CHEBI:57692"/>
    </cofactor>
</comment>
<dbReference type="GO" id="GO:0005739">
    <property type="term" value="C:mitochondrion"/>
    <property type="evidence" value="ECO:0007669"/>
    <property type="project" value="TreeGrafter"/>
</dbReference>
<keyword evidence="3 6" id="KW-0274">FAD</keyword>
<evidence type="ECO:0000256" key="6">
    <source>
        <dbReference type="RuleBase" id="RU371123"/>
    </source>
</evidence>
<organism evidence="8 9">
    <name type="scientific">Tieghemostelium lacteum</name>
    <name type="common">Slime mold</name>
    <name type="synonym">Dictyostelium lacteum</name>
    <dbReference type="NCBI Taxonomy" id="361077"/>
    <lineage>
        <taxon>Eukaryota</taxon>
        <taxon>Amoebozoa</taxon>
        <taxon>Evosea</taxon>
        <taxon>Eumycetozoa</taxon>
        <taxon>Dictyostelia</taxon>
        <taxon>Dictyosteliales</taxon>
        <taxon>Raperosteliaceae</taxon>
        <taxon>Tieghemostelium</taxon>
    </lineage>
</organism>
<proteinExistence type="predicted"/>
<reference evidence="8 9" key="1">
    <citation type="submission" date="2015-12" db="EMBL/GenBank/DDBJ databases">
        <title>Dictyostelia acquired genes for synthesis and detection of signals that induce cell-type specialization by lateral gene transfer from prokaryotes.</title>
        <authorList>
            <person name="Gloeckner G."/>
            <person name="Schaap P."/>
        </authorList>
    </citation>
    <scope>NUCLEOTIDE SEQUENCE [LARGE SCALE GENOMIC DNA]</scope>
    <source>
        <strain evidence="8 9">TK</strain>
    </source>
</reference>
<dbReference type="Pfam" id="PF04777">
    <property type="entry name" value="Evr1_Alr"/>
    <property type="match status" value="1"/>
</dbReference>
<keyword evidence="5" id="KW-1015">Disulfide bond</keyword>
<dbReference type="PROSITE" id="PS51324">
    <property type="entry name" value="ERV_ALR"/>
    <property type="match status" value="1"/>
</dbReference>
<dbReference type="EC" id="1.8.3.2" evidence="6"/>
<comment type="caution">
    <text evidence="8">The sequence shown here is derived from an EMBL/GenBank/DDBJ whole genome shotgun (WGS) entry which is preliminary data.</text>
</comment>
<accession>A0A151ZAA5</accession>
<dbReference type="GO" id="GO:0050660">
    <property type="term" value="F:flavin adenine dinucleotide binding"/>
    <property type="evidence" value="ECO:0007669"/>
    <property type="project" value="TreeGrafter"/>
</dbReference>
<feature type="domain" description="ERV/ALR sulfhydryl oxidase" evidence="7">
    <location>
        <begin position="94"/>
        <end position="194"/>
    </location>
</feature>
<dbReference type="Gene3D" id="1.20.120.310">
    <property type="entry name" value="ERV/ALR sulfhydryl oxidase domain"/>
    <property type="match status" value="1"/>
</dbReference>
<dbReference type="InterPro" id="IPR039799">
    <property type="entry name" value="ALR/ERV"/>
</dbReference>
<dbReference type="EMBL" id="LODT01000035">
    <property type="protein sequence ID" value="KYQ90875.1"/>
    <property type="molecule type" value="Genomic_DNA"/>
</dbReference>
<dbReference type="STRING" id="361077.A0A151ZAA5"/>
<dbReference type="FunFam" id="1.20.120.310:FF:000002">
    <property type="entry name" value="Sulfhydryl oxidase"/>
    <property type="match status" value="1"/>
</dbReference>
<gene>
    <name evidence="8" type="ORF">DLAC_07746</name>
</gene>
<keyword evidence="9" id="KW-1185">Reference proteome</keyword>
<keyword evidence="4 6" id="KW-0560">Oxidoreductase</keyword>
<evidence type="ECO:0000256" key="5">
    <source>
        <dbReference type="ARBA" id="ARBA00023157"/>
    </source>
</evidence>
<dbReference type="FunCoup" id="A0A151ZAA5">
    <property type="interactions" value="3"/>
</dbReference>
<evidence type="ECO:0000259" key="7">
    <source>
        <dbReference type="PROSITE" id="PS51324"/>
    </source>
</evidence>
<dbReference type="SUPFAM" id="SSF69000">
    <property type="entry name" value="FAD-dependent thiol oxidase"/>
    <property type="match status" value="1"/>
</dbReference>
<dbReference type="InParanoid" id="A0A151ZAA5"/>
<evidence type="ECO:0000256" key="3">
    <source>
        <dbReference type="ARBA" id="ARBA00022827"/>
    </source>
</evidence>
<dbReference type="Proteomes" id="UP000076078">
    <property type="component" value="Unassembled WGS sequence"/>
</dbReference>
<dbReference type="GO" id="GO:0016971">
    <property type="term" value="F:flavin-dependent sulfhydryl oxidase activity"/>
    <property type="evidence" value="ECO:0007669"/>
    <property type="project" value="InterPro"/>
</dbReference>
<dbReference type="OrthoDB" id="17199at2759"/>
<dbReference type="PANTHER" id="PTHR12645">
    <property type="entry name" value="ALR/ERV"/>
    <property type="match status" value="1"/>
</dbReference>